<dbReference type="SUPFAM" id="SSF48425">
    <property type="entry name" value="Sec7 domain"/>
    <property type="match status" value="1"/>
</dbReference>
<dbReference type="PROSITE" id="PS50190">
    <property type="entry name" value="SEC7"/>
    <property type="match status" value="1"/>
</dbReference>
<dbReference type="EMBL" id="HBEM01018536">
    <property type="protein sequence ID" value="CAD8453714.1"/>
    <property type="molecule type" value="Transcribed_RNA"/>
</dbReference>
<dbReference type="Pfam" id="PF01369">
    <property type="entry name" value="Sec7"/>
    <property type="match status" value="1"/>
</dbReference>
<feature type="compositionally biased region" description="Low complexity" evidence="7">
    <location>
        <begin position="588"/>
        <end position="600"/>
    </location>
</feature>
<reference evidence="9" key="1">
    <citation type="submission" date="2021-01" db="EMBL/GenBank/DDBJ databases">
        <authorList>
            <person name="Corre E."/>
            <person name="Pelletier E."/>
            <person name="Niang G."/>
            <person name="Scheremetjew M."/>
            <person name="Finn R."/>
            <person name="Kale V."/>
            <person name="Holt S."/>
            <person name="Cochrane G."/>
            <person name="Meng A."/>
            <person name="Brown T."/>
            <person name="Cohen L."/>
        </authorList>
    </citation>
    <scope>NUCLEOTIDE SEQUENCE</scope>
    <source>
        <strain evidence="9">CCMP2058</strain>
    </source>
</reference>
<dbReference type="InterPro" id="IPR023394">
    <property type="entry name" value="Sec7_C_sf"/>
</dbReference>
<evidence type="ECO:0000256" key="1">
    <source>
        <dbReference type="ARBA" id="ARBA00004370"/>
    </source>
</evidence>
<dbReference type="InterPro" id="IPR032629">
    <property type="entry name" value="DCB_dom"/>
</dbReference>
<evidence type="ECO:0000259" key="8">
    <source>
        <dbReference type="PROSITE" id="PS50190"/>
    </source>
</evidence>
<feature type="compositionally biased region" description="Low complexity" evidence="7">
    <location>
        <begin position="1404"/>
        <end position="1416"/>
    </location>
</feature>
<dbReference type="GO" id="GO:0015031">
    <property type="term" value="P:protein transport"/>
    <property type="evidence" value="ECO:0007669"/>
    <property type="project" value="UniProtKB-KW"/>
</dbReference>
<dbReference type="GO" id="GO:0016020">
    <property type="term" value="C:membrane"/>
    <property type="evidence" value="ECO:0007669"/>
    <property type="project" value="UniProtKB-SubCell"/>
</dbReference>
<name>A0A7S0DIQ3_9EUKA</name>
<gene>
    <name evidence="9" type="ORF">LAMO00422_LOCUS12654</name>
</gene>
<feature type="compositionally biased region" description="Polar residues" evidence="7">
    <location>
        <begin position="883"/>
        <end position="904"/>
    </location>
</feature>
<evidence type="ECO:0000313" key="9">
    <source>
        <dbReference type="EMBL" id="CAD8453714.1"/>
    </source>
</evidence>
<feature type="compositionally biased region" description="Low complexity" evidence="7">
    <location>
        <begin position="1644"/>
        <end position="1664"/>
    </location>
</feature>
<feature type="region of interest" description="Disordered" evidence="7">
    <location>
        <begin position="292"/>
        <end position="329"/>
    </location>
</feature>
<protein>
    <recommendedName>
        <fullName evidence="8">SEC7 domain-containing protein</fullName>
    </recommendedName>
</protein>
<keyword evidence="6" id="KW-0472">Membrane</keyword>
<dbReference type="Pfam" id="PF20252">
    <property type="entry name" value="BIG2_C"/>
    <property type="match status" value="1"/>
</dbReference>
<comment type="subcellular location">
    <subcellularLocation>
        <location evidence="2">Cytoplasm</location>
    </subcellularLocation>
    <subcellularLocation>
        <location evidence="1">Membrane</location>
    </subcellularLocation>
</comment>
<dbReference type="SUPFAM" id="SSF48371">
    <property type="entry name" value="ARM repeat"/>
    <property type="match status" value="1"/>
</dbReference>
<feature type="region of interest" description="Disordered" evidence="7">
    <location>
        <begin position="841"/>
        <end position="948"/>
    </location>
</feature>
<proteinExistence type="predicted"/>
<keyword evidence="3" id="KW-0813">Transport</keyword>
<evidence type="ECO:0000256" key="7">
    <source>
        <dbReference type="SAM" id="MobiDB-lite"/>
    </source>
</evidence>
<evidence type="ECO:0000256" key="5">
    <source>
        <dbReference type="ARBA" id="ARBA00022927"/>
    </source>
</evidence>
<keyword evidence="4" id="KW-0963">Cytoplasm</keyword>
<feature type="compositionally biased region" description="Polar residues" evidence="7">
    <location>
        <begin position="913"/>
        <end position="922"/>
    </location>
</feature>
<feature type="compositionally biased region" description="Pro residues" evidence="7">
    <location>
        <begin position="237"/>
        <end position="246"/>
    </location>
</feature>
<dbReference type="Pfam" id="PF16213">
    <property type="entry name" value="DCB"/>
    <property type="match status" value="1"/>
</dbReference>
<dbReference type="Pfam" id="PF12783">
    <property type="entry name" value="Sec7-like_HUS"/>
    <property type="match status" value="1"/>
</dbReference>
<feature type="region of interest" description="Disordered" evidence="7">
    <location>
        <begin position="1096"/>
        <end position="1123"/>
    </location>
</feature>
<dbReference type="FunFam" id="1.10.220.20:FF:000002">
    <property type="entry name" value="Brefeldin A-inhibited guanine nucleotide-exchange protein 1"/>
    <property type="match status" value="1"/>
</dbReference>
<dbReference type="FunFam" id="1.10.1000.11:FF:000002">
    <property type="entry name" value="Cytohesin 1"/>
    <property type="match status" value="1"/>
</dbReference>
<dbReference type="PANTHER" id="PTHR10663:SF375">
    <property type="entry name" value="LD29171P"/>
    <property type="match status" value="1"/>
</dbReference>
<dbReference type="InterPro" id="IPR000904">
    <property type="entry name" value="Sec7_dom"/>
</dbReference>
<evidence type="ECO:0000256" key="3">
    <source>
        <dbReference type="ARBA" id="ARBA00022448"/>
    </source>
</evidence>
<dbReference type="GO" id="GO:0005737">
    <property type="term" value="C:cytoplasm"/>
    <property type="evidence" value="ECO:0007669"/>
    <property type="project" value="UniProtKB-SubCell"/>
</dbReference>
<feature type="region of interest" description="Disordered" evidence="7">
    <location>
        <begin position="223"/>
        <end position="254"/>
    </location>
</feature>
<evidence type="ECO:0000256" key="4">
    <source>
        <dbReference type="ARBA" id="ARBA00022490"/>
    </source>
</evidence>
<evidence type="ECO:0000256" key="6">
    <source>
        <dbReference type="ARBA" id="ARBA00023136"/>
    </source>
</evidence>
<feature type="compositionally biased region" description="Basic and acidic residues" evidence="7">
    <location>
        <begin position="871"/>
        <end position="882"/>
    </location>
</feature>
<dbReference type="InterPro" id="IPR046455">
    <property type="entry name" value="Sec7/BIG1-like_C"/>
</dbReference>
<dbReference type="GO" id="GO:0032012">
    <property type="term" value="P:regulation of ARF protein signal transduction"/>
    <property type="evidence" value="ECO:0007669"/>
    <property type="project" value="InterPro"/>
</dbReference>
<organism evidence="9">
    <name type="scientific">Amorphochlora amoebiformis</name>
    <dbReference type="NCBI Taxonomy" id="1561963"/>
    <lineage>
        <taxon>Eukaryota</taxon>
        <taxon>Sar</taxon>
        <taxon>Rhizaria</taxon>
        <taxon>Cercozoa</taxon>
        <taxon>Chlorarachniophyceae</taxon>
        <taxon>Amorphochlora</taxon>
    </lineage>
</organism>
<dbReference type="Gene3D" id="1.10.1000.11">
    <property type="entry name" value="Arf Nucleotide-binding Site Opener,domain 2"/>
    <property type="match status" value="1"/>
</dbReference>
<accession>A0A7S0DIQ3</accession>
<feature type="domain" description="SEC7" evidence="8">
    <location>
        <begin position="620"/>
        <end position="811"/>
    </location>
</feature>
<dbReference type="SMART" id="SM00222">
    <property type="entry name" value="Sec7"/>
    <property type="match status" value="1"/>
</dbReference>
<feature type="region of interest" description="Disordered" evidence="7">
    <location>
        <begin position="1381"/>
        <end position="1427"/>
    </location>
</feature>
<feature type="compositionally biased region" description="Low complexity" evidence="7">
    <location>
        <begin position="923"/>
        <end position="948"/>
    </location>
</feature>
<dbReference type="Gene3D" id="1.10.220.20">
    <property type="match status" value="1"/>
</dbReference>
<dbReference type="Pfam" id="PF09324">
    <property type="entry name" value="Sec7-like_HDS"/>
    <property type="match status" value="1"/>
</dbReference>
<feature type="compositionally biased region" description="Basic residues" evidence="7">
    <location>
        <begin position="854"/>
        <end position="870"/>
    </location>
</feature>
<feature type="region of interest" description="Disordered" evidence="7">
    <location>
        <begin position="574"/>
        <end position="605"/>
    </location>
</feature>
<feature type="region of interest" description="Disordered" evidence="7">
    <location>
        <begin position="1618"/>
        <end position="1677"/>
    </location>
</feature>
<dbReference type="GO" id="GO:0005085">
    <property type="term" value="F:guanyl-nucleotide exchange factor activity"/>
    <property type="evidence" value="ECO:0007669"/>
    <property type="project" value="InterPro"/>
</dbReference>
<sequence>MTDGTTQGLSLDSMGGFVYYSLGKILKLSNKSKDKKLRTAAIDVQKQIFTAFQQNREAAKADRDADKYLLPFKLACDYVRPNLKMLHTSLDAIQRMIAYGYLTGDSYVDPQTYPPVELDNQNKNKESKRRRRKLIDVLVETIYMCSTTIDDDQVQIQVIKTLITAVQSKSCNVHDHSILLAIRSCYHIYLTARNTSNQTTARAILTQMLNVVFRRMESYAEQLKGAKREATKHAPRSPEPLHPRPPTTDTKADDQAILGGKEGKADNEIDTKADVAAEIVHRIVDKVVEAEETEAKNKDVESQEQRKRQPKQPKGQPNGVKSPPSPAIPELTESQALQKRLALRLNVMQNDAYLLFRALTQLSMKKIPESIDPVAIKSKALALELLLSVLQNSGPTLRTHPKFVGFIKDKLVRSLLQNCVSSIPRIYKMAAPMFLALVSQLKPQMKYEIGVILNNIFLNMLASPMSSYMQKSMAVVILLKLCKDPQTIVELFLNFDCDITSEDKIFEAIIIQLEKVAQGRFMSEALMSPQNESSLRLNALEAMGHVMHSLIRWCAVLKEEERLLALKERKDLDRKESKELDDDESDAPSRGGDPSSDPGSVAGGLMSGRASIAKPAFSAQFNMQRERRNLIERGILLFNRKPKRGIKFLVDSKLLDNDPNAIAVFLKSHKKLDKTQIGEYMGEDKDFNKQVLYSYIEDFDFVGMQFDEALRYFLKGFRLPGEGQKIDRMVVKFADQYTTNNPHEKGGKFRTADGAYILAYSTIMLHTDLHNPGVKNKMSKEQFINMNRGIDDGQDIDPSFMSYLYDKIQQEEIHMTDNAPSEWQNAANLNPRKRQTMFQKQTESLIKKTESLIRKKPTKSKRRISRKHLVERKQAGGRKNNDDTMTSPGGSTGVSTQAATSMTVANGEKQETGDGNTDPSSVQATSQAKTQPTAQPTTQTITQSAIQRTTQAISEDIPDEEDDVDQEWYDAKHADLDSLQPMFDLLWCPAFATFSLVLKENDDPHVARLCLDNYRAAVHLSSLFGMDTPRDAFVKSLQHFSLLGTTNPLTYKNVEAIKMLLQIAYTEGDYLQDSWSVVLQCISEYDKLMRRSPASQTPVDVFDNGMPHRTDRETKKSKRQITKTQQIQQQNAEILRSQLDPALIDRVFTHSAHLNSDAIVDFVKSLTQVSQTEVYTMNETPRVFSLQKIVEITYYNMNRIRLVWTRIWNILSAYFAKAGCHPNLQVSLYSIDSLRQLAMKFLEKDELAHYHFQKQFLKPFEIIMENTNAQESKALIIQCISRMVLGRVSNVRSGWKSVFVVLRIAASDADKSLVVAAFALMERIMLNYFALISNTLGECVVTLGSFSQNSLTQYSLKALDYLAKVATYLAHPVAKGGASLADEKDAKDGNVSTRELNPLDEKGAGTTRGTTRNTASGSGGASRSGMEGAVDKSHFQTWMLLLTCLSRLVTDNRIPLQTRALNLLFDTLSKHGNLFSLENWEAIFIRILFPVFDGVGVTNAPPPPSEPAPKRQPRRPPMPRKGVSPEWLKTTCLKAMTKVVRLFAQYQDKIQKLLPDVLALTNSCISQGNIHLAKIGIECWKLLMSLSGSKFDDENWGLVLESLHSLFEQTLPHELQAPRLRKSLGLPAKSPRGSPELDGGRVKSTPLTEPPTSTTLTNTNSSTNGAAPPPEKKRATEKQLIQTDLLISSRVFIKCEIHREMFKASLSIIDAYYPKLKQDHVESLLHSFRSSIDFLSTFNSDRDLRNKLYSAGFRGPNGEVFNMVDQEVEAYGLYLKILQKMYQGGNPNFDDSKSADLKLREMGLKIFNRYIAGVKSLEGKSSSELKTLGITVCSLIEGFTEYTEEQLKANLRTFLPRMFDLMEYGSVDVRRAVANFMRKRTMHKVLEWAD</sequence>
<dbReference type="InterPro" id="IPR015403">
    <property type="entry name" value="Mon2/Sec7/BIG1-like_HDS"/>
</dbReference>
<dbReference type="InterPro" id="IPR032691">
    <property type="entry name" value="Mon2/Sec7/BIG1-like_HUS"/>
</dbReference>
<feature type="compositionally biased region" description="Basic and acidic residues" evidence="7">
    <location>
        <begin position="292"/>
        <end position="307"/>
    </location>
</feature>
<evidence type="ECO:0000256" key="2">
    <source>
        <dbReference type="ARBA" id="ARBA00004496"/>
    </source>
</evidence>
<feature type="region of interest" description="Disordered" evidence="7">
    <location>
        <begin position="1500"/>
        <end position="1524"/>
    </location>
</feature>
<dbReference type="InterPro" id="IPR016024">
    <property type="entry name" value="ARM-type_fold"/>
</dbReference>
<dbReference type="InterPro" id="IPR035999">
    <property type="entry name" value="Sec7_dom_sf"/>
</dbReference>
<dbReference type="CDD" id="cd00171">
    <property type="entry name" value="Sec7"/>
    <property type="match status" value="1"/>
</dbReference>
<feature type="compositionally biased region" description="Basic and acidic residues" evidence="7">
    <location>
        <begin position="223"/>
        <end position="232"/>
    </location>
</feature>
<keyword evidence="5" id="KW-0653">Protein transport</keyword>
<dbReference type="PANTHER" id="PTHR10663">
    <property type="entry name" value="GUANYL-NUCLEOTIDE EXCHANGE FACTOR"/>
    <property type="match status" value="1"/>
</dbReference>